<dbReference type="GO" id="GO:0005524">
    <property type="term" value="F:ATP binding"/>
    <property type="evidence" value="ECO:0007669"/>
    <property type="project" value="UniProtKB-KW"/>
</dbReference>
<gene>
    <name evidence="8" type="ORF">A4H96_00885</name>
</gene>
<accession>A0A179BPH8</accession>
<dbReference type="Gene3D" id="3.40.50.300">
    <property type="entry name" value="P-loop containing nucleotide triphosphate hydrolases"/>
    <property type="match status" value="3"/>
</dbReference>
<keyword evidence="4" id="KW-0347">Helicase</keyword>
<evidence type="ECO:0000256" key="1">
    <source>
        <dbReference type="ARBA" id="ARBA00007913"/>
    </source>
</evidence>
<dbReference type="InterPro" id="IPR027417">
    <property type="entry name" value="P-loop_NTPase"/>
</dbReference>
<organism evidence="8 9">
    <name type="scientific">Acidithiobacillus ferrooxidans</name>
    <name type="common">Thiobacillus ferrooxidans</name>
    <dbReference type="NCBI Taxonomy" id="920"/>
    <lineage>
        <taxon>Bacteria</taxon>
        <taxon>Pseudomonadati</taxon>
        <taxon>Pseudomonadota</taxon>
        <taxon>Acidithiobacillia</taxon>
        <taxon>Acidithiobacillales</taxon>
        <taxon>Acidithiobacillaceae</taxon>
        <taxon>Acidithiobacillus</taxon>
    </lineage>
</organism>
<evidence type="ECO:0000259" key="7">
    <source>
        <dbReference type="Pfam" id="PF13087"/>
    </source>
</evidence>
<evidence type="ECO:0000256" key="4">
    <source>
        <dbReference type="ARBA" id="ARBA00022806"/>
    </source>
</evidence>
<keyword evidence="2" id="KW-0547">Nucleotide-binding</keyword>
<dbReference type="InterPro" id="IPR041679">
    <property type="entry name" value="DNA2/NAM7-like_C"/>
</dbReference>
<comment type="caution">
    <text evidence="8">The sequence shown here is derived from an EMBL/GenBank/DDBJ whole genome shotgun (WGS) entry which is preliminary data.</text>
</comment>
<dbReference type="GO" id="GO:0016787">
    <property type="term" value="F:hydrolase activity"/>
    <property type="evidence" value="ECO:0007669"/>
    <property type="project" value="UniProtKB-KW"/>
</dbReference>
<dbReference type="Pfam" id="PF13086">
    <property type="entry name" value="AAA_11"/>
    <property type="match status" value="1"/>
</dbReference>
<comment type="similarity">
    <text evidence="1">Belongs to the DNA2/NAM7 helicase family.</text>
</comment>
<dbReference type="PANTHER" id="PTHR43788">
    <property type="entry name" value="DNA2/NAM7 HELICASE FAMILY MEMBER"/>
    <property type="match status" value="1"/>
</dbReference>
<keyword evidence="9" id="KW-1185">Reference proteome</keyword>
<evidence type="ECO:0000256" key="5">
    <source>
        <dbReference type="ARBA" id="ARBA00022840"/>
    </source>
</evidence>
<sequence>MKNSDAVVRYWRKSLSDESYAHITIGEGTRDGFLLQDGTAGDWKVHKDVLAGINHPDGGSFVLGIGALTRATGRESMRTIMPILMVPVEVNRKGDIVPDFNAGGPWLQRALFFRPFSFADSEKVEWKVSTYPLVGNAGDKPVQDLPWENRWQVAMPMVDKLVRVISGGVAGWSADNGESFVRDMVGKVPEGWVAEKSVFFIPAQAYEINRTRMTGPLLVAYDHLIEKMAGGKPPLLIDNFARTEDHVKRQAQPLGDEDRLFAMQSHIAQVGDRFPLDDDQRRAAQTTAVMETGDILAIEGPPGTGKTALIQALVADVTVNAVLRTPDMPGKVLISSANNQAIENVLEVFAKAGGYNKDIAVLTQRWLPSVGSVGLHLAAYGRVTGNDTTMWKWPTYFPGQDSITTISAMRDDFLSGVTWDTYRMMFAKHFGDRPDSAESAAKTIHAEIIAISGEIKEKIGKFRNLQNLLDKAWSLKERRGYEIGCETAWRERLRAAKAVYDDVMTKESTTMMRMRLAVPGQKQKREEEKNAILKEAGIPSTWENIEAWMRALAGEIKEASVTSAGLAEFFGHGTRLTSAGRTAAGTPAAQELDQRLDTTLRPTLFWLAVHYWEARWIHEMSMRKPNTRGQIPGWDYASDRAMSEDGWNLRFMAFPVMVSTLYSAPKFFSARDKEPLVEAVDLVIIDEGGQASPELALPTVAIGKKLVVMGDESQTEPIWAMSEDMDKENAATSEITGYRDYNELRDAGISAYGTSIQARAYAADTTGHKRLDDAGKVAGAGITLTNHRRSCAPIMEVFNRISYQGRLRCAREMNERALQSGLHPLQYMHVPAFSKKVGESRVNEVEARAIAAWVSVWRENLLKIYDAHGLEQILGIVTPYAAQAVTISNALRQFGVDDRVTVGTIHKLQGAEREVIIFSPTVGYGDSPAFFDGAANMINVATSRAKDALVLVGNLDMTPAAPTIYSRTVAYMAEHGEEIFIPGVVQKNLENLDGYQFGQIDMGWGRDLAGQYAEMISGVQATRIQIVLSHEEDCHLWASGTAPFAAVVEAIEQRNADVTVWARAEWHVKDRLAFPDHQGNVSVKLWYAPYAGSMLVAGSEHVTCAAAGPGFMKGVSEEGKRTPWVFYCGAAARRMFKS</sequence>
<evidence type="ECO:0000256" key="3">
    <source>
        <dbReference type="ARBA" id="ARBA00022801"/>
    </source>
</evidence>
<proteinExistence type="inferred from homology"/>
<dbReference type="Pfam" id="PF13087">
    <property type="entry name" value="AAA_12"/>
    <property type="match status" value="1"/>
</dbReference>
<dbReference type="GO" id="GO:0043139">
    <property type="term" value="F:5'-3' DNA helicase activity"/>
    <property type="evidence" value="ECO:0007669"/>
    <property type="project" value="TreeGrafter"/>
</dbReference>
<protein>
    <recommendedName>
        <fullName evidence="10">DNA2/NAM7 helicase-like C-terminal domain-containing protein</fullName>
    </recommendedName>
</protein>
<dbReference type="PANTHER" id="PTHR43788:SF8">
    <property type="entry name" value="DNA-BINDING PROTEIN SMUBP-2"/>
    <property type="match status" value="1"/>
</dbReference>
<dbReference type="SUPFAM" id="SSF52540">
    <property type="entry name" value="P-loop containing nucleoside triphosphate hydrolases"/>
    <property type="match status" value="1"/>
</dbReference>
<evidence type="ECO:0000313" key="9">
    <source>
        <dbReference type="Proteomes" id="UP000078302"/>
    </source>
</evidence>
<evidence type="ECO:0000313" key="8">
    <source>
        <dbReference type="EMBL" id="OAP93329.1"/>
    </source>
</evidence>
<name>A0A179BPH8_ACIFR</name>
<feature type="domain" description="DNA2/NAM7 helicase-like C-terminal" evidence="7">
    <location>
        <begin position="779"/>
        <end position="954"/>
    </location>
</feature>
<evidence type="ECO:0000256" key="2">
    <source>
        <dbReference type="ARBA" id="ARBA00022741"/>
    </source>
</evidence>
<keyword evidence="5" id="KW-0067">ATP-binding</keyword>
<keyword evidence="3" id="KW-0378">Hydrolase</keyword>
<dbReference type="InterPro" id="IPR041677">
    <property type="entry name" value="DNA2/NAM7_AAA_11"/>
</dbReference>
<dbReference type="OrthoDB" id="9757917at2"/>
<evidence type="ECO:0008006" key="10">
    <source>
        <dbReference type="Google" id="ProtNLM"/>
    </source>
</evidence>
<feature type="domain" description="DNA2/NAM7 helicase helicase" evidence="6">
    <location>
        <begin position="276"/>
        <end position="351"/>
    </location>
</feature>
<dbReference type="Proteomes" id="UP000078302">
    <property type="component" value="Unassembled WGS sequence"/>
</dbReference>
<dbReference type="InterPro" id="IPR047187">
    <property type="entry name" value="SF1_C_Upf1"/>
</dbReference>
<dbReference type="InterPro" id="IPR050534">
    <property type="entry name" value="Coronavir_polyprotein_1ab"/>
</dbReference>
<dbReference type="EMBL" id="LVXZ01000012">
    <property type="protein sequence ID" value="OAP93329.1"/>
    <property type="molecule type" value="Genomic_DNA"/>
</dbReference>
<dbReference type="AlphaFoldDB" id="A0A179BPH8"/>
<dbReference type="RefSeq" id="WP_064217830.1">
    <property type="nucleotide sequence ID" value="NZ_LVXZ01000012.1"/>
</dbReference>
<evidence type="ECO:0000259" key="6">
    <source>
        <dbReference type="Pfam" id="PF13086"/>
    </source>
</evidence>
<dbReference type="CDD" id="cd18808">
    <property type="entry name" value="SF1_C_Upf1"/>
    <property type="match status" value="1"/>
</dbReference>
<reference evidence="8 9" key="1">
    <citation type="submission" date="2016-04" db="EMBL/GenBank/DDBJ databases">
        <title>Acidithiobacillus ferrooxidans genome sequencing and assembly.</title>
        <authorList>
            <person name="Zhou Z."/>
        </authorList>
    </citation>
    <scope>NUCLEOTIDE SEQUENCE [LARGE SCALE GENOMIC DNA]</scope>
    <source>
        <strain evidence="8 9">BY0502</strain>
    </source>
</reference>